<reference evidence="1 2" key="1">
    <citation type="submission" date="2021-06" db="EMBL/GenBank/DDBJ databases">
        <authorList>
            <person name="Palmer J.M."/>
        </authorList>
    </citation>
    <scope>NUCLEOTIDE SEQUENCE [LARGE SCALE GENOMIC DNA]</scope>
    <source>
        <strain evidence="1 2">CL_MEX2019</strain>
        <tissue evidence="1">Muscle</tissue>
    </source>
</reference>
<dbReference type="Proteomes" id="UP001352852">
    <property type="component" value="Unassembled WGS sequence"/>
</dbReference>
<proteinExistence type="predicted"/>
<comment type="caution">
    <text evidence="1">The sequence shown here is derived from an EMBL/GenBank/DDBJ whole genome shotgun (WGS) entry which is preliminary data.</text>
</comment>
<accession>A0ABU7DRR7</accession>
<evidence type="ECO:0000313" key="1">
    <source>
        <dbReference type="EMBL" id="MED6277757.1"/>
    </source>
</evidence>
<protein>
    <submittedName>
        <fullName evidence="1">Uncharacterized protein</fullName>
    </submittedName>
</protein>
<name>A0ABU7DRR7_9TELE</name>
<organism evidence="1 2">
    <name type="scientific">Characodon lateralis</name>
    <dbReference type="NCBI Taxonomy" id="208331"/>
    <lineage>
        <taxon>Eukaryota</taxon>
        <taxon>Metazoa</taxon>
        <taxon>Chordata</taxon>
        <taxon>Craniata</taxon>
        <taxon>Vertebrata</taxon>
        <taxon>Euteleostomi</taxon>
        <taxon>Actinopterygii</taxon>
        <taxon>Neopterygii</taxon>
        <taxon>Teleostei</taxon>
        <taxon>Neoteleostei</taxon>
        <taxon>Acanthomorphata</taxon>
        <taxon>Ovalentaria</taxon>
        <taxon>Atherinomorphae</taxon>
        <taxon>Cyprinodontiformes</taxon>
        <taxon>Goodeidae</taxon>
        <taxon>Characodon</taxon>
    </lineage>
</organism>
<dbReference type="EMBL" id="JAHUTJ010034152">
    <property type="protein sequence ID" value="MED6277757.1"/>
    <property type="molecule type" value="Genomic_DNA"/>
</dbReference>
<sequence length="81" mass="8515">APVTIPAAPPPDPTPPVAEAVTWTLKSGKILIMVLAGSESHPATDYDPQSGALFATSPFLSNSTNARNHFTDESIIGLWDN</sequence>
<feature type="non-terminal residue" evidence="1">
    <location>
        <position position="1"/>
    </location>
</feature>
<keyword evidence="2" id="KW-1185">Reference proteome</keyword>
<gene>
    <name evidence="1" type="ORF">CHARACLAT_016675</name>
</gene>
<evidence type="ECO:0000313" key="2">
    <source>
        <dbReference type="Proteomes" id="UP001352852"/>
    </source>
</evidence>